<comment type="caution">
    <text evidence="2">The sequence shown here is derived from an EMBL/GenBank/DDBJ whole genome shotgun (WGS) entry which is preliminary data.</text>
</comment>
<reference evidence="2 3" key="1">
    <citation type="submission" date="2009-02" db="EMBL/GenBank/DDBJ databases">
        <title>Draft genome sequence of Clostridium asparagiforme (DSM 15981).</title>
        <authorList>
            <person name="Sudarsanam P."/>
            <person name="Ley R."/>
            <person name="Guruge J."/>
            <person name="Turnbaugh P.J."/>
            <person name="Mahowald M."/>
            <person name="Liep D."/>
            <person name="Gordon J."/>
        </authorList>
    </citation>
    <scope>NUCLEOTIDE SEQUENCE [LARGE SCALE GENOMIC DNA]</scope>
    <source>
        <strain evidence="2 3">DSM 15981</strain>
    </source>
</reference>
<evidence type="ECO:0008006" key="4">
    <source>
        <dbReference type="Google" id="ProtNLM"/>
    </source>
</evidence>
<accession>C0DAJ5</accession>
<keyword evidence="3" id="KW-1185">Reference proteome</keyword>
<organism evidence="2 3">
    <name type="scientific">[Clostridium] asparagiforme DSM 15981</name>
    <dbReference type="NCBI Taxonomy" id="518636"/>
    <lineage>
        <taxon>Bacteria</taxon>
        <taxon>Bacillati</taxon>
        <taxon>Bacillota</taxon>
        <taxon>Clostridia</taxon>
        <taxon>Lachnospirales</taxon>
        <taxon>Lachnospiraceae</taxon>
        <taxon>Enterocloster</taxon>
    </lineage>
</organism>
<gene>
    <name evidence="2" type="ORF">CLOSTASPAR_06298</name>
</gene>
<evidence type="ECO:0000313" key="3">
    <source>
        <dbReference type="Proteomes" id="UP000004756"/>
    </source>
</evidence>
<dbReference type="AlphaFoldDB" id="C0DAJ5"/>
<evidence type="ECO:0000313" key="2">
    <source>
        <dbReference type="EMBL" id="EEG51711.1"/>
    </source>
</evidence>
<protein>
    <recommendedName>
        <fullName evidence="4">Phage transcriptional regulator, RinA family</fullName>
    </recommendedName>
</protein>
<sequence length="167" mass="19601">MRKAPFYKGFPVSQDISQDEERKIAMKAKEYLQQLQRLDTVINQKIKELDDLRLKSQSTGSVDYSKERVQTSPSGDAPFVKLIGRIIDLEAEINAEIDRYVDEKHRIINQIQGLKNPDYIALLFKRYVEFKKFEVIAVEMNFTYQYVLNMHGYALKAFEQLIKSEEK</sequence>
<dbReference type="Proteomes" id="UP000004756">
    <property type="component" value="Unassembled WGS sequence"/>
</dbReference>
<proteinExistence type="predicted"/>
<name>C0DAJ5_9FIRM</name>
<dbReference type="HOGENOM" id="CLU_144718_2_0_9"/>
<dbReference type="EMBL" id="ACCJ01000535">
    <property type="protein sequence ID" value="EEG51711.1"/>
    <property type="molecule type" value="Genomic_DNA"/>
</dbReference>
<evidence type="ECO:0000256" key="1">
    <source>
        <dbReference type="SAM" id="Coils"/>
    </source>
</evidence>
<feature type="coiled-coil region" evidence="1">
    <location>
        <begin position="28"/>
        <end position="55"/>
    </location>
</feature>
<keyword evidence="1" id="KW-0175">Coiled coil</keyword>